<dbReference type="InterPro" id="IPR002938">
    <property type="entry name" value="FAD-bd"/>
</dbReference>
<dbReference type="GO" id="GO:0071949">
    <property type="term" value="F:FAD binding"/>
    <property type="evidence" value="ECO:0007669"/>
    <property type="project" value="InterPro"/>
</dbReference>
<evidence type="ECO:0000259" key="5">
    <source>
        <dbReference type="Pfam" id="PF01494"/>
    </source>
</evidence>
<dbReference type="Pfam" id="PF01494">
    <property type="entry name" value="FAD_binding_3"/>
    <property type="match status" value="1"/>
</dbReference>
<dbReference type="AlphaFoldDB" id="A0A4P6K4Y4"/>
<evidence type="ECO:0000256" key="4">
    <source>
        <dbReference type="SAM" id="Phobius"/>
    </source>
</evidence>
<organism evidence="6 7">
    <name type="scientific">Ktedonosporobacter rubrisoli</name>
    <dbReference type="NCBI Taxonomy" id="2509675"/>
    <lineage>
        <taxon>Bacteria</taxon>
        <taxon>Bacillati</taxon>
        <taxon>Chloroflexota</taxon>
        <taxon>Ktedonobacteria</taxon>
        <taxon>Ktedonobacterales</taxon>
        <taxon>Ktedonosporobacteraceae</taxon>
        <taxon>Ktedonosporobacter</taxon>
    </lineage>
</organism>
<keyword evidence="2" id="KW-0285">Flavoprotein</keyword>
<proteinExistence type="predicted"/>
<keyword evidence="4" id="KW-1133">Transmembrane helix</keyword>
<keyword evidence="3" id="KW-0274">FAD</keyword>
<sequence>MAQEHVPVLIVGTGGAGLSLFLLLRQQGIPSVLIERRSDISIYPRARNLNFRTLEVLRGLGLAAEVREAGTRISQVISKETLASKQEDIFDPTTLMEHSEALSPDPFGWHCPQSRLEPMLLAEAKQCGGDVRYNTELVSFTQDATSVTATLEERVTGRSYVVRSVYLIASDGAHSHIREALGIPSQGFGVLPEHFIFVYFRAPWQELIAGREADAFTIKNADVQGIFLVVTDDLGMFMITYRPALGESSTDFTAEHCKDLVQKAIGKPDMAVEIVDIAHWQPAESVASQFQQGRVFLAGDAAHTMPAYKGLGVNTTIQSAQNLGWKLAMVIRGQAAPQLLTTYQEERHPVGWFAARQSLTGPGAAWLSKGTKSELLPVEKDLPLFYPIVGYRYRSQAILSEDAAVESQDEITLLDSEELSGLPGTRVPHLWLERQGQRISTLDLLDGRFVLLTGTGGTAWGEAAAAVAEKLGIRLAAYRIGADADLLDSENGWQTKMAMSAEGAVLVRPDGFVAWRTNTLPINAELKLEQVLSRILGRSSAPTHL</sequence>
<evidence type="ECO:0000256" key="2">
    <source>
        <dbReference type="ARBA" id="ARBA00022630"/>
    </source>
</evidence>
<dbReference type="Gene3D" id="3.40.30.120">
    <property type="match status" value="1"/>
</dbReference>
<protein>
    <submittedName>
        <fullName evidence="6">FAD-binding protein</fullName>
    </submittedName>
</protein>
<dbReference type="Gene3D" id="3.30.9.10">
    <property type="entry name" value="D-Amino Acid Oxidase, subunit A, domain 2"/>
    <property type="match status" value="1"/>
</dbReference>
<dbReference type="PRINTS" id="PR00420">
    <property type="entry name" value="RNGMNOXGNASE"/>
</dbReference>
<dbReference type="EMBL" id="CP035758">
    <property type="protein sequence ID" value="QBD83408.1"/>
    <property type="molecule type" value="Genomic_DNA"/>
</dbReference>
<dbReference type="PANTHER" id="PTHR43004">
    <property type="entry name" value="TRK SYSTEM POTASSIUM UPTAKE PROTEIN"/>
    <property type="match status" value="1"/>
</dbReference>
<gene>
    <name evidence="6" type="ORF">EPA93_08280</name>
</gene>
<dbReference type="KEGG" id="kbs:EPA93_08280"/>
<keyword evidence="7" id="KW-1185">Reference proteome</keyword>
<feature type="domain" description="FAD-binding" evidence="5">
    <location>
        <begin position="6"/>
        <end position="357"/>
    </location>
</feature>
<evidence type="ECO:0000256" key="1">
    <source>
        <dbReference type="ARBA" id="ARBA00001974"/>
    </source>
</evidence>
<dbReference type="PANTHER" id="PTHR43004:SF19">
    <property type="entry name" value="BINDING MONOOXYGENASE, PUTATIVE (JCVI)-RELATED"/>
    <property type="match status" value="1"/>
</dbReference>
<dbReference type="OrthoDB" id="8670884at2"/>
<name>A0A4P6K4Y4_KTERU</name>
<dbReference type="Proteomes" id="UP000290365">
    <property type="component" value="Chromosome"/>
</dbReference>
<reference evidence="6 7" key="1">
    <citation type="submission" date="2019-01" db="EMBL/GenBank/DDBJ databases">
        <title>Ktedonosporobacter rubrisoli SCAWS-G2.</title>
        <authorList>
            <person name="Huang Y."/>
            <person name="Yan B."/>
        </authorList>
    </citation>
    <scope>NUCLEOTIDE SEQUENCE [LARGE SCALE GENOMIC DNA]</scope>
    <source>
        <strain evidence="6 7">SCAWS-G2</strain>
    </source>
</reference>
<comment type="cofactor">
    <cofactor evidence="1">
        <name>FAD</name>
        <dbReference type="ChEBI" id="CHEBI:57692"/>
    </cofactor>
</comment>
<dbReference type="GO" id="GO:0016709">
    <property type="term" value="F:oxidoreductase activity, acting on paired donors, with incorporation or reduction of molecular oxygen, NAD(P)H as one donor, and incorporation of one atom of oxygen"/>
    <property type="evidence" value="ECO:0007669"/>
    <property type="project" value="UniProtKB-ARBA"/>
</dbReference>
<keyword evidence="4" id="KW-0472">Membrane</keyword>
<feature type="transmembrane region" description="Helical" evidence="4">
    <location>
        <begin position="6"/>
        <end position="24"/>
    </location>
</feature>
<dbReference type="InterPro" id="IPR036188">
    <property type="entry name" value="FAD/NAD-bd_sf"/>
</dbReference>
<dbReference type="Gene3D" id="3.50.50.60">
    <property type="entry name" value="FAD/NAD(P)-binding domain"/>
    <property type="match status" value="1"/>
</dbReference>
<evidence type="ECO:0000256" key="3">
    <source>
        <dbReference type="ARBA" id="ARBA00022827"/>
    </source>
</evidence>
<evidence type="ECO:0000313" key="6">
    <source>
        <dbReference type="EMBL" id="QBD83408.1"/>
    </source>
</evidence>
<evidence type="ECO:0000313" key="7">
    <source>
        <dbReference type="Proteomes" id="UP000290365"/>
    </source>
</evidence>
<accession>A0A4P6K4Y4</accession>
<dbReference type="InterPro" id="IPR050641">
    <property type="entry name" value="RIFMO-like"/>
</dbReference>
<keyword evidence="4" id="KW-0812">Transmembrane</keyword>
<dbReference type="SUPFAM" id="SSF51905">
    <property type="entry name" value="FAD/NAD(P)-binding domain"/>
    <property type="match status" value="1"/>
</dbReference>
<dbReference type="Pfam" id="PF21274">
    <property type="entry name" value="Rng_hyd_C"/>
    <property type="match status" value="1"/>
</dbReference>